<accession>A0A6A5UJ29</accession>
<dbReference type="InterPro" id="IPR051076">
    <property type="entry name" value="Golgi_membrane_TVP38/TMEM64"/>
</dbReference>
<dbReference type="EMBL" id="ML976792">
    <property type="protein sequence ID" value="KAF1964350.1"/>
    <property type="molecule type" value="Genomic_DNA"/>
</dbReference>
<evidence type="ECO:0000256" key="10">
    <source>
        <dbReference type="SAM" id="Coils"/>
    </source>
</evidence>
<keyword evidence="6 11" id="KW-0812">Transmembrane</keyword>
<feature type="domain" description="VTT" evidence="12">
    <location>
        <begin position="92"/>
        <end position="206"/>
    </location>
</feature>
<dbReference type="PANTHER" id="PTHR47549">
    <property type="entry name" value="GOLGI APPARATUS MEMBRANE PROTEIN TVP38-RELATED"/>
    <property type="match status" value="1"/>
</dbReference>
<keyword evidence="9 11" id="KW-0472">Membrane</keyword>
<evidence type="ECO:0000256" key="11">
    <source>
        <dbReference type="SAM" id="Phobius"/>
    </source>
</evidence>
<dbReference type="OrthoDB" id="166803at2759"/>
<dbReference type="AlphaFoldDB" id="A0A6A5UJ29"/>
<comment type="subcellular location">
    <subcellularLocation>
        <location evidence="2">Golgi apparatus membrane</location>
        <topology evidence="2">Multi-pass membrane protein</topology>
    </subcellularLocation>
</comment>
<evidence type="ECO:0000256" key="9">
    <source>
        <dbReference type="ARBA" id="ARBA00023136"/>
    </source>
</evidence>
<sequence length="315" mass="35787">MGNVRGKPTGEAPEETDYQPVNWRRLFFTPKYIPWHIIGIAVLVFTIYITVHHDGTVEKLRPFAERLRELPAGWLIPIAILFVISFPPLFGHEIVALLCGVVWGLWIGFAIVAAGTFIGEIGTWYAFLYLLRRRAAKLERTNLNYGALARLTRDGGFWIVLIIRLSAVPSHFSTAVFATCNVKFWHFFVATFLSLPKQIFLVYLGVLLVQKKASNVGKNVMFGAVAVVTVILGVWIWMKMAKVKKVLLEEQAQRREKRLKEEMEEADKEAAERRFEVSEPQAAWAMPQHTSRVPPGEYVVRQSWGLPDPPPGRAF</sequence>
<organism evidence="13 14">
    <name type="scientific">Bimuria novae-zelandiae CBS 107.79</name>
    <dbReference type="NCBI Taxonomy" id="1447943"/>
    <lineage>
        <taxon>Eukaryota</taxon>
        <taxon>Fungi</taxon>
        <taxon>Dikarya</taxon>
        <taxon>Ascomycota</taxon>
        <taxon>Pezizomycotina</taxon>
        <taxon>Dothideomycetes</taxon>
        <taxon>Pleosporomycetidae</taxon>
        <taxon>Pleosporales</taxon>
        <taxon>Massarineae</taxon>
        <taxon>Didymosphaeriaceae</taxon>
        <taxon>Bimuria</taxon>
    </lineage>
</organism>
<keyword evidence="8" id="KW-0333">Golgi apparatus</keyword>
<feature type="transmembrane region" description="Helical" evidence="11">
    <location>
        <begin position="72"/>
        <end position="91"/>
    </location>
</feature>
<keyword evidence="14" id="KW-1185">Reference proteome</keyword>
<name>A0A6A5UJ29_9PLEO</name>
<feature type="transmembrane region" description="Helical" evidence="11">
    <location>
        <begin position="220"/>
        <end position="238"/>
    </location>
</feature>
<feature type="transmembrane region" description="Helical" evidence="11">
    <location>
        <begin position="157"/>
        <end position="178"/>
    </location>
</feature>
<evidence type="ECO:0000313" key="14">
    <source>
        <dbReference type="Proteomes" id="UP000800036"/>
    </source>
</evidence>
<keyword evidence="7 11" id="KW-1133">Transmembrane helix</keyword>
<feature type="transmembrane region" description="Helical" evidence="11">
    <location>
        <begin position="103"/>
        <end position="131"/>
    </location>
</feature>
<evidence type="ECO:0000256" key="3">
    <source>
        <dbReference type="ARBA" id="ARBA00008640"/>
    </source>
</evidence>
<gene>
    <name evidence="13" type="ORF">BU23DRAFT_562025</name>
</gene>
<comment type="function">
    <text evidence="1">Golgi membrane protein involved in vesicular trafficking and spindle migration.</text>
</comment>
<evidence type="ECO:0000313" key="13">
    <source>
        <dbReference type="EMBL" id="KAF1964350.1"/>
    </source>
</evidence>
<reference evidence="13" key="1">
    <citation type="journal article" date="2020" name="Stud. Mycol.">
        <title>101 Dothideomycetes genomes: a test case for predicting lifestyles and emergence of pathogens.</title>
        <authorList>
            <person name="Haridas S."/>
            <person name="Albert R."/>
            <person name="Binder M."/>
            <person name="Bloem J."/>
            <person name="Labutti K."/>
            <person name="Salamov A."/>
            <person name="Andreopoulos B."/>
            <person name="Baker S."/>
            <person name="Barry K."/>
            <person name="Bills G."/>
            <person name="Bluhm B."/>
            <person name="Cannon C."/>
            <person name="Castanera R."/>
            <person name="Culley D."/>
            <person name="Daum C."/>
            <person name="Ezra D."/>
            <person name="Gonzalez J."/>
            <person name="Henrissat B."/>
            <person name="Kuo A."/>
            <person name="Liang C."/>
            <person name="Lipzen A."/>
            <person name="Lutzoni F."/>
            <person name="Magnuson J."/>
            <person name="Mondo S."/>
            <person name="Nolan M."/>
            <person name="Ohm R."/>
            <person name="Pangilinan J."/>
            <person name="Park H.-J."/>
            <person name="Ramirez L."/>
            <person name="Alfaro M."/>
            <person name="Sun H."/>
            <person name="Tritt A."/>
            <person name="Yoshinaga Y."/>
            <person name="Zwiers L.-H."/>
            <person name="Turgeon B."/>
            <person name="Goodwin S."/>
            <person name="Spatafora J."/>
            <person name="Crous P."/>
            <person name="Grigoriev I."/>
        </authorList>
    </citation>
    <scope>NUCLEOTIDE SEQUENCE</scope>
    <source>
        <strain evidence="13">CBS 107.79</strain>
    </source>
</reference>
<evidence type="ECO:0000259" key="12">
    <source>
        <dbReference type="Pfam" id="PF09335"/>
    </source>
</evidence>
<evidence type="ECO:0000256" key="4">
    <source>
        <dbReference type="ARBA" id="ARBA00013533"/>
    </source>
</evidence>
<dbReference type="InterPro" id="IPR032816">
    <property type="entry name" value="VTT_dom"/>
</dbReference>
<dbReference type="Pfam" id="PF09335">
    <property type="entry name" value="VTT_dom"/>
    <property type="match status" value="1"/>
</dbReference>
<evidence type="ECO:0000256" key="5">
    <source>
        <dbReference type="ARBA" id="ARBA00020673"/>
    </source>
</evidence>
<feature type="transmembrane region" description="Helical" evidence="11">
    <location>
        <begin position="184"/>
        <end position="208"/>
    </location>
</feature>
<keyword evidence="10" id="KW-0175">Coiled coil</keyword>
<feature type="transmembrane region" description="Helical" evidence="11">
    <location>
        <begin position="32"/>
        <end position="51"/>
    </location>
</feature>
<comment type="similarity">
    <text evidence="3">Belongs to the TVP38/TMEM64 family.</text>
</comment>
<protein>
    <recommendedName>
        <fullName evidence="4">Golgi apparatus membrane protein TVP38</fullName>
    </recommendedName>
    <alternativeName>
        <fullName evidence="5">Golgi apparatus membrane protein tvp38</fullName>
    </alternativeName>
</protein>
<evidence type="ECO:0000256" key="6">
    <source>
        <dbReference type="ARBA" id="ARBA00022692"/>
    </source>
</evidence>
<dbReference type="Proteomes" id="UP000800036">
    <property type="component" value="Unassembled WGS sequence"/>
</dbReference>
<feature type="coiled-coil region" evidence="10">
    <location>
        <begin position="245"/>
        <end position="276"/>
    </location>
</feature>
<evidence type="ECO:0000256" key="7">
    <source>
        <dbReference type="ARBA" id="ARBA00022989"/>
    </source>
</evidence>
<dbReference type="PANTHER" id="PTHR47549:SF2">
    <property type="entry name" value="GOLGI APPARATUS MEMBRANE PROTEIN TVP38"/>
    <property type="match status" value="1"/>
</dbReference>
<proteinExistence type="inferred from homology"/>
<dbReference type="GO" id="GO:0000139">
    <property type="term" value="C:Golgi membrane"/>
    <property type="evidence" value="ECO:0007669"/>
    <property type="project" value="UniProtKB-SubCell"/>
</dbReference>
<evidence type="ECO:0000256" key="8">
    <source>
        <dbReference type="ARBA" id="ARBA00023034"/>
    </source>
</evidence>
<evidence type="ECO:0000256" key="2">
    <source>
        <dbReference type="ARBA" id="ARBA00004653"/>
    </source>
</evidence>
<evidence type="ECO:0000256" key="1">
    <source>
        <dbReference type="ARBA" id="ARBA00002978"/>
    </source>
</evidence>